<evidence type="ECO:0000256" key="8">
    <source>
        <dbReference type="ARBA" id="ARBA00022989"/>
    </source>
</evidence>
<comment type="similarity">
    <text evidence="11">Belongs to the KdpC family.</text>
</comment>
<dbReference type="GO" id="GO:0005524">
    <property type="term" value="F:ATP binding"/>
    <property type="evidence" value="ECO:0007669"/>
    <property type="project" value="UniProtKB-UniRule"/>
</dbReference>
<dbReference type="PANTHER" id="PTHR30042:SF2">
    <property type="entry name" value="POTASSIUM-TRANSPORTING ATPASE KDPC SUBUNIT"/>
    <property type="match status" value="1"/>
</dbReference>
<keyword evidence="12" id="KW-0378">Hydrolase</keyword>
<dbReference type="GO" id="GO:0008556">
    <property type="term" value="F:P-type potassium transmembrane transporter activity"/>
    <property type="evidence" value="ECO:0007669"/>
    <property type="project" value="InterPro"/>
</dbReference>
<evidence type="ECO:0000313" key="13">
    <source>
        <dbReference type="Proteomes" id="UP000276437"/>
    </source>
</evidence>
<evidence type="ECO:0000256" key="9">
    <source>
        <dbReference type="ARBA" id="ARBA00023065"/>
    </source>
</evidence>
<keyword evidence="7 11" id="KW-0630">Potassium</keyword>
<name>A0A348AHG7_9FIRM</name>
<comment type="function">
    <text evidence="11">Part of the high-affinity ATP-driven potassium transport (or Kdp) system, which catalyzes the hydrolysis of ATP coupled with the electrogenic transport of potassium into the cytoplasm. This subunit acts as a catalytic chaperone that increases the ATP-binding affinity of the ATP-hydrolyzing subunit KdpB by the formation of a transient KdpB/KdpC/ATP ternary complex.</text>
</comment>
<evidence type="ECO:0000256" key="7">
    <source>
        <dbReference type="ARBA" id="ARBA00022958"/>
    </source>
</evidence>
<evidence type="ECO:0000313" key="12">
    <source>
        <dbReference type="EMBL" id="BBB90515.1"/>
    </source>
</evidence>
<reference evidence="12 13" key="1">
    <citation type="journal article" date="2018" name="Int. J. Syst. Evol. Microbiol.">
        <title>Methylomusa anaerophila gen. nov., sp. nov., an anaerobic methanol-utilizing bacterium isolated from a microbial fuel cell.</title>
        <authorList>
            <person name="Amano N."/>
            <person name="Yamamuro A."/>
            <person name="Miyahara M."/>
            <person name="Kouzuma A."/>
            <person name="Abe T."/>
            <person name="Watanabe K."/>
        </authorList>
    </citation>
    <scope>NUCLEOTIDE SEQUENCE [LARGE SCALE GENOMIC DNA]</scope>
    <source>
        <strain evidence="12 13">MMFC1</strain>
    </source>
</reference>
<dbReference type="HAMAP" id="MF_00276">
    <property type="entry name" value="KdpC"/>
    <property type="match status" value="1"/>
</dbReference>
<dbReference type="InterPro" id="IPR003820">
    <property type="entry name" value="KdpC"/>
</dbReference>
<organism evidence="12 13">
    <name type="scientific">Methylomusa anaerophila</name>
    <dbReference type="NCBI Taxonomy" id="1930071"/>
    <lineage>
        <taxon>Bacteria</taxon>
        <taxon>Bacillati</taxon>
        <taxon>Bacillota</taxon>
        <taxon>Negativicutes</taxon>
        <taxon>Selenomonadales</taxon>
        <taxon>Sporomusaceae</taxon>
        <taxon>Methylomusa</taxon>
    </lineage>
</organism>
<comment type="subcellular location">
    <subcellularLocation>
        <location evidence="11">Cell membrane</location>
        <topology evidence="11">Single-pass membrane protein</topology>
    </subcellularLocation>
</comment>
<dbReference type="NCBIfam" id="TIGR00681">
    <property type="entry name" value="kdpC"/>
    <property type="match status" value="1"/>
</dbReference>
<sequence>MLRPIINSLGMLLVMTVLTGLVYPLAMTGVAQALFPFQANGSILVRDGKPVGSALIGQGFASAGYFHGRPSAAGKDGYDAAGSGGSNLGPTNKKLLAIVAGNIAKVREENGLTEQTPVPADLVLASGSGLDPDISPAAAYIQVERVARERGLPAAAVGKLVDSHVKGRQLGLLGEPRVNVLELNLALDALKR</sequence>
<comment type="subunit">
    <text evidence="11">The system is composed of three essential subunits: KdpA, KdpB and KdpC.</text>
</comment>
<keyword evidence="6 11" id="KW-0067">ATP-binding</keyword>
<protein>
    <recommendedName>
        <fullName evidence="11">Potassium-transporting ATPase KdpC subunit</fullName>
    </recommendedName>
    <alternativeName>
        <fullName evidence="11">ATP phosphohydrolase [potassium-transporting] C chain</fullName>
    </alternativeName>
    <alternativeName>
        <fullName evidence="11">Potassium-binding and translocating subunit C</fullName>
    </alternativeName>
    <alternativeName>
        <fullName evidence="11">Potassium-translocating ATPase C chain</fullName>
    </alternativeName>
</protein>
<keyword evidence="9 11" id="KW-0406">Ion transport</keyword>
<dbReference type="GO" id="GO:0005886">
    <property type="term" value="C:plasma membrane"/>
    <property type="evidence" value="ECO:0007669"/>
    <property type="project" value="UniProtKB-SubCell"/>
</dbReference>
<proteinExistence type="inferred from homology"/>
<keyword evidence="4 11" id="KW-0812">Transmembrane</keyword>
<dbReference type="AlphaFoldDB" id="A0A348AHG7"/>
<keyword evidence="10 11" id="KW-0472">Membrane</keyword>
<evidence type="ECO:0000256" key="11">
    <source>
        <dbReference type="HAMAP-Rule" id="MF_00276"/>
    </source>
</evidence>
<dbReference type="RefSeq" id="WP_126307269.1">
    <property type="nucleotide sequence ID" value="NZ_AP018449.1"/>
</dbReference>
<keyword evidence="5 11" id="KW-0547">Nucleotide-binding</keyword>
<dbReference type="OrthoDB" id="9809491at2"/>
<evidence type="ECO:0000256" key="10">
    <source>
        <dbReference type="ARBA" id="ARBA00023136"/>
    </source>
</evidence>
<evidence type="ECO:0000256" key="6">
    <source>
        <dbReference type="ARBA" id="ARBA00022840"/>
    </source>
</evidence>
<dbReference type="Pfam" id="PF02669">
    <property type="entry name" value="KdpC"/>
    <property type="match status" value="1"/>
</dbReference>
<evidence type="ECO:0000256" key="5">
    <source>
        <dbReference type="ARBA" id="ARBA00022741"/>
    </source>
</evidence>
<dbReference type="EMBL" id="AP018449">
    <property type="protein sequence ID" value="BBB90515.1"/>
    <property type="molecule type" value="Genomic_DNA"/>
</dbReference>
<evidence type="ECO:0000256" key="1">
    <source>
        <dbReference type="ARBA" id="ARBA00022448"/>
    </source>
</evidence>
<evidence type="ECO:0000256" key="2">
    <source>
        <dbReference type="ARBA" id="ARBA00022475"/>
    </source>
</evidence>
<keyword evidence="1 11" id="KW-0813">Transport</keyword>
<dbReference type="PIRSF" id="PIRSF001296">
    <property type="entry name" value="K_ATPase_KdpC"/>
    <property type="match status" value="1"/>
</dbReference>
<evidence type="ECO:0000256" key="3">
    <source>
        <dbReference type="ARBA" id="ARBA00022538"/>
    </source>
</evidence>
<accession>A0A348AHG7</accession>
<keyword evidence="2 11" id="KW-1003">Cell membrane</keyword>
<dbReference type="PANTHER" id="PTHR30042">
    <property type="entry name" value="POTASSIUM-TRANSPORTING ATPASE C CHAIN"/>
    <property type="match status" value="1"/>
</dbReference>
<keyword evidence="3 11" id="KW-0633">Potassium transport</keyword>
<keyword evidence="8 11" id="KW-1133">Transmembrane helix</keyword>
<dbReference type="KEGG" id="mana:MAMMFC1_01166"/>
<dbReference type="NCBIfam" id="NF001454">
    <property type="entry name" value="PRK00315.1"/>
    <property type="match status" value="1"/>
</dbReference>
<keyword evidence="13" id="KW-1185">Reference proteome</keyword>
<dbReference type="Proteomes" id="UP000276437">
    <property type="component" value="Chromosome"/>
</dbReference>
<evidence type="ECO:0000256" key="4">
    <source>
        <dbReference type="ARBA" id="ARBA00022692"/>
    </source>
</evidence>
<gene>
    <name evidence="12" type="primary">kdpC_1</name>
    <name evidence="11" type="synonym">kdpC</name>
    <name evidence="12" type="ORF">MAMMFC1_01166</name>
</gene>
<dbReference type="GO" id="GO:0016787">
    <property type="term" value="F:hydrolase activity"/>
    <property type="evidence" value="ECO:0007669"/>
    <property type="project" value="UniProtKB-KW"/>
</dbReference>